<organism evidence="1 2">
    <name type="scientific">Tropilaelaps mercedesae</name>
    <dbReference type="NCBI Taxonomy" id="418985"/>
    <lineage>
        <taxon>Eukaryota</taxon>
        <taxon>Metazoa</taxon>
        <taxon>Ecdysozoa</taxon>
        <taxon>Arthropoda</taxon>
        <taxon>Chelicerata</taxon>
        <taxon>Arachnida</taxon>
        <taxon>Acari</taxon>
        <taxon>Parasitiformes</taxon>
        <taxon>Mesostigmata</taxon>
        <taxon>Gamasina</taxon>
        <taxon>Dermanyssoidea</taxon>
        <taxon>Laelapidae</taxon>
        <taxon>Tropilaelaps</taxon>
    </lineage>
</organism>
<evidence type="ECO:0000313" key="1">
    <source>
        <dbReference type="EMBL" id="OQR67049.1"/>
    </source>
</evidence>
<reference evidence="1 2" key="1">
    <citation type="journal article" date="2017" name="Gigascience">
        <title>Draft genome of the honey bee ectoparasitic mite, Tropilaelaps mercedesae, is shaped by the parasitic life history.</title>
        <authorList>
            <person name="Dong X."/>
            <person name="Armstrong S.D."/>
            <person name="Xia D."/>
            <person name="Makepeace B.L."/>
            <person name="Darby A.C."/>
            <person name="Kadowaki T."/>
        </authorList>
    </citation>
    <scope>NUCLEOTIDE SEQUENCE [LARGE SCALE GENOMIC DNA]</scope>
    <source>
        <strain evidence="1">Wuxi-XJTLU</strain>
    </source>
</reference>
<gene>
    <name evidence="1" type="ORF">BIW11_13758</name>
</gene>
<sequence>MARRLRRWPGVGKQRSLARRYREGYLGKVRQATRPIHSYCQTASFNLRGEACQNDIVFAKPVITLNHAPVIGHIGVRYGGGWW</sequence>
<dbReference type="EMBL" id="MNPL01030173">
    <property type="protein sequence ID" value="OQR67049.1"/>
    <property type="molecule type" value="Genomic_DNA"/>
</dbReference>
<keyword evidence="2" id="KW-1185">Reference proteome</keyword>
<proteinExistence type="predicted"/>
<accession>A0A1V9X0M5</accession>
<name>A0A1V9X0M5_9ACAR</name>
<dbReference type="InParanoid" id="A0A1V9X0M5"/>
<comment type="caution">
    <text evidence="1">The sequence shown here is derived from an EMBL/GenBank/DDBJ whole genome shotgun (WGS) entry which is preliminary data.</text>
</comment>
<protein>
    <submittedName>
        <fullName evidence="1">Uncharacterized protein</fullName>
    </submittedName>
</protein>
<evidence type="ECO:0000313" key="2">
    <source>
        <dbReference type="Proteomes" id="UP000192247"/>
    </source>
</evidence>
<dbReference type="AlphaFoldDB" id="A0A1V9X0M5"/>
<dbReference type="Proteomes" id="UP000192247">
    <property type="component" value="Unassembled WGS sequence"/>
</dbReference>